<keyword evidence="1" id="KW-0418">Kinase</keyword>
<keyword evidence="1" id="KW-0723">Serine/threonine-protein kinase</keyword>
<name>A0ABU1D6R1_9BURK</name>
<evidence type="ECO:0000313" key="4">
    <source>
        <dbReference type="Proteomes" id="UP001232156"/>
    </source>
</evidence>
<evidence type="ECO:0000313" key="3">
    <source>
        <dbReference type="EMBL" id="MDR4126123.1"/>
    </source>
</evidence>
<dbReference type="InterPro" id="IPR036890">
    <property type="entry name" value="HATPase_C_sf"/>
</dbReference>
<dbReference type="Pfam" id="PF13581">
    <property type="entry name" value="HATPase_c_2"/>
    <property type="match status" value="1"/>
</dbReference>
<dbReference type="CDD" id="cd16936">
    <property type="entry name" value="HATPase_RsbW-like"/>
    <property type="match status" value="1"/>
</dbReference>
<keyword evidence="3" id="KW-0067">ATP-binding</keyword>
<gene>
    <name evidence="3" type="ORF">Q8947_09025</name>
</gene>
<keyword evidence="3" id="KW-0547">Nucleotide-binding</keyword>
<dbReference type="PANTHER" id="PTHR35526:SF6">
    <property type="entry name" value="SLR1861 PROTEIN"/>
    <property type="match status" value="1"/>
</dbReference>
<accession>A0ABU1D6R1</accession>
<protein>
    <submittedName>
        <fullName evidence="3">ATP-binding protein</fullName>
        <ecNumber evidence="3">2.7.13.3</ecNumber>
    </submittedName>
</protein>
<keyword evidence="4" id="KW-1185">Reference proteome</keyword>
<evidence type="ECO:0000256" key="1">
    <source>
        <dbReference type="ARBA" id="ARBA00022527"/>
    </source>
</evidence>
<reference evidence="3 4" key="1">
    <citation type="submission" date="2023-08" db="EMBL/GenBank/DDBJ databases">
        <title>Alcaligenaceae gen. nov., a novel taxon isolated from the sludge of Yixing Pesticide Factory.</title>
        <authorList>
            <person name="Ruan L."/>
        </authorList>
    </citation>
    <scope>NUCLEOTIDE SEQUENCE [LARGE SCALE GENOMIC DNA]</scope>
    <source>
        <strain evidence="3 4">LG-2</strain>
    </source>
</reference>
<dbReference type="EC" id="2.7.13.3" evidence="3"/>
<organism evidence="3 4">
    <name type="scientific">Yanghanlia caeni</name>
    <dbReference type="NCBI Taxonomy" id="3064283"/>
    <lineage>
        <taxon>Bacteria</taxon>
        <taxon>Pseudomonadati</taxon>
        <taxon>Pseudomonadota</taxon>
        <taxon>Betaproteobacteria</taxon>
        <taxon>Burkholderiales</taxon>
        <taxon>Alcaligenaceae</taxon>
        <taxon>Yanghanlia</taxon>
    </lineage>
</organism>
<dbReference type="GO" id="GO:0004673">
    <property type="term" value="F:protein histidine kinase activity"/>
    <property type="evidence" value="ECO:0007669"/>
    <property type="project" value="UniProtKB-EC"/>
</dbReference>
<evidence type="ECO:0000259" key="2">
    <source>
        <dbReference type="Pfam" id="PF13581"/>
    </source>
</evidence>
<dbReference type="InterPro" id="IPR050267">
    <property type="entry name" value="Anti-sigma-factor_SerPK"/>
</dbReference>
<dbReference type="Proteomes" id="UP001232156">
    <property type="component" value="Unassembled WGS sequence"/>
</dbReference>
<dbReference type="RefSeq" id="WP_347287084.1">
    <property type="nucleotide sequence ID" value="NZ_JAUZQE010000018.1"/>
</dbReference>
<feature type="domain" description="Histidine kinase/HSP90-like ATPase" evidence="2">
    <location>
        <begin position="13"/>
        <end position="136"/>
    </location>
</feature>
<dbReference type="SUPFAM" id="SSF55874">
    <property type="entry name" value="ATPase domain of HSP90 chaperone/DNA topoisomerase II/histidine kinase"/>
    <property type="match status" value="1"/>
</dbReference>
<dbReference type="PANTHER" id="PTHR35526">
    <property type="entry name" value="ANTI-SIGMA-F FACTOR RSBW-RELATED"/>
    <property type="match status" value="1"/>
</dbReference>
<dbReference type="EMBL" id="JAUZQE010000018">
    <property type="protein sequence ID" value="MDR4126123.1"/>
    <property type="molecule type" value="Genomic_DNA"/>
</dbReference>
<proteinExistence type="predicted"/>
<comment type="caution">
    <text evidence="3">The sequence shown here is derived from an EMBL/GenBank/DDBJ whole genome shotgun (WGS) entry which is preliminary data.</text>
</comment>
<dbReference type="Gene3D" id="3.30.565.10">
    <property type="entry name" value="Histidine kinase-like ATPase, C-terminal domain"/>
    <property type="match status" value="1"/>
</dbReference>
<dbReference type="GO" id="GO:0005524">
    <property type="term" value="F:ATP binding"/>
    <property type="evidence" value="ECO:0007669"/>
    <property type="project" value="UniProtKB-KW"/>
</dbReference>
<sequence length="144" mass="16050">MSTAELTLSPGIDTVSRALEWLDGIAGEAGWPARTVHTLRLSLDETLTNITMYGFTDRAPDMAEPRIRLQLQHDATRAILTVSDNGRAFDPTARRPRELDASLDDAQVGGHGLRLMLHFLESMHYERAGDWNRLELVARIDATP</sequence>
<keyword evidence="3" id="KW-0808">Transferase</keyword>
<dbReference type="InterPro" id="IPR003594">
    <property type="entry name" value="HATPase_dom"/>
</dbReference>